<feature type="binding site" evidence="10">
    <location>
        <position position="146"/>
    </location>
    <ligand>
        <name>Mg(2+)</name>
        <dbReference type="ChEBI" id="CHEBI:18420"/>
    </ligand>
</feature>
<keyword evidence="8 10" id="KW-0786">Thiamine pyrophosphate</keyword>
<evidence type="ECO:0000256" key="3">
    <source>
        <dbReference type="ARBA" id="ARBA00011738"/>
    </source>
</evidence>
<evidence type="ECO:0000256" key="5">
    <source>
        <dbReference type="ARBA" id="ARBA00022723"/>
    </source>
</evidence>
<dbReference type="PROSITE" id="PS00801">
    <property type="entry name" value="TRANSKETOLASE_1"/>
    <property type="match status" value="1"/>
</dbReference>
<comment type="function">
    <text evidence="10">Catalyzes the acyloin condensation reaction between C atoms 2 and 3 of pyruvate and glyceraldehyde 3-phosphate to yield 1-deoxy-D-xylulose-5-phosphate (DXP).</text>
</comment>
<comment type="subunit">
    <text evidence="3 10">Homodimer.</text>
</comment>
<dbReference type="PANTHER" id="PTHR43322">
    <property type="entry name" value="1-D-DEOXYXYLULOSE 5-PHOSPHATE SYNTHASE-RELATED"/>
    <property type="match status" value="1"/>
</dbReference>
<reference evidence="12 13" key="1">
    <citation type="journal article" date="2019" name="Int. J. Syst. Evol. Microbiol.">
        <title>The Global Catalogue of Microorganisms (GCM) 10K type strain sequencing project: providing services to taxonomists for standard genome sequencing and annotation.</title>
        <authorList>
            <consortium name="The Broad Institute Genomics Platform"/>
            <consortium name="The Broad Institute Genome Sequencing Center for Infectious Disease"/>
            <person name="Wu L."/>
            <person name="Ma J."/>
        </authorList>
    </citation>
    <scope>NUCLEOTIDE SEQUENCE [LARGE SCALE GENOMIC DNA]</scope>
    <source>
        <strain evidence="12 13">JCM 11136</strain>
    </source>
</reference>
<dbReference type="HAMAP" id="MF_00315">
    <property type="entry name" value="DXP_synth"/>
    <property type="match status" value="1"/>
</dbReference>
<dbReference type="EC" id="2.2.1.7" evidence="10"/>
<dbReference type="EMBL" id="BAAAHQ010000015">
    <property type="protein sequence ID" value="GAA0930261.1"/>
    <property type="molecule type" value="Genomic_DNA"/>
</dbReference>
<dbReference type="Gene3D" id="3.40.50.920">
    <property type="match status" value="1"/>
</dbReference>
<dbReference type="CDD" id="cd07033">
    <property type="entry name" value="TPP_PYR_DXS_TK_like"/>
    <property type="match status" value="1"/>
</dbReference>
<evidence type="ECO:0000256" key="10">
    <source>
        <dbReference type="HAMAP-Rule" id="MF_00315"/>
    </source>
</evidence>
<keyword evidence="6 10" id="KW-0460">Magnesium</keyword>
<organism evidence="12 13">
    <name type="scientific">Nonomuraea longicatena</name>
    <dbReference type="NCBI Taxonomy" id="83682"/>
    <lineage>
        <taxon>Bacteria</taxon>
        <taxon>Bacillati</taxon>
        <taxon>Actinomycetota</taxon>
        <taxon>Actinomycetes</taxon>
        <taxon>Streptosporangiales</taxon>
        <taxon>Streptosporangiaceae</taxon>
        <taxon>Nonomuraea</taxon>
    </lineage>
</organism>
<evidence type="ECO:0000256" key="1">
    <source>
        <dbReference type="ARBA" id="ARBA00004980"/>
    </source>
</evidence>
<evidence type="ECO:0000256" key="4">
    <source>
        <dbReference type="ARBA" id="ARBA00022679"/>
    </source>
</evidence>
<feature type="binding site" evidence="10">
    <location>
        <begin position="147"/>
        <end position="148"/>
    </location>
    <ligand>
        <name>thiamine diphosphate</name>
        <dbReference type="ChEBI" id="CHEBI:58937"/>
    </ligand>
</feature>
<comment type="cofactor">
    <cofactor evidence="10">
        <name>thiamine diphosphate</name>
        <dbReference type="ChEBI" id="CHEBI:58937"/>
    </cofactor>
    <text evidence="10">Binds 1 thiamine pyrophosphate per subunit.</text>
</comment>
<dbReference type="Pfam" id="PF02780">
    <property type="entry name" value="Transketolase_C"/>
    <property type="match status" value="1"/>
</dbReference>
<evidence type="ECO:0000313" key="13">
    <source>
        <dbReference type="Proteomes" id="UP001501578"/>
    </source>
</evidence>
<evidence type="ECO:0000256" key="6">
    <source>
        <dbReference type="ARBA" id="ARBA00022842"/>
    </source>
</evidence>
<dbReference type="InterPro" id="IPR009014">
    <property type="entry name" value="Transketo_C/PFOR_II"/>
</dbReference>
<dbReference type="PROSITE" id="PS00802">
    <property type="entry name" value="TRANSKETOLASE_2"/>
    <property type="match status" value="1"/>
</dbReference>
<feature type="binding site" evidence="10">
    <location>
        <position position="249"/>
    </location>
    <ligand>
        <name>thiamine diphosphate</name>
        <dbReference type="ChEBI" id="CHEBI:58937"/>
    </ligand>
</feature>
<dbReference type="InterPro" id="IPR033248">
    <property type="entry name" value="Transketolase_C"/>
</dbReference>
<feature type="binding site" evidence="10">
    <location>
        <position position="331"/>
    </location>
    <ligand>
        <name>thiamine diphosphate</name>
        <dbReference type="ChEBI" id="CHEBI:58937"/>
    </ligand>
</feature>
<comment type="pathway">
    <text evidence="1 10">Metabolic intermediate biosynthesis; 1-deoxy-D-xylulose 5-phosphate biosynthesis; 1-deoxy-D-xylulose 5-phosphate from D-glyceraldehyde 3-phosphate and pyruvate: step 1/1.</text>
</comment>
<comment type="similarity">
    <text evidence="2 10">Belongs to the transketolase family. DXPS subfamily.</text>
</comment>
<dbReference type="SUPFAM" id="SSF52518">
    <property type="entry name" value="Thiamin diphosphate-binding fold (THDP-binding)"/>
    <property type="match status" value="2"/>
</dbReference>
<dbReference type="InterPro" id="IPR049557">
    <property type="entry name" value="Transketolase_CS"/>
</dbReference>
<feature type="binding site" evidence="10">
    <location>
        <position position="176"/>
    </location>
    <ligand>
        <name>Mg(2+)</name>
        <dbReference type="ChEBI" id="CHEBI:18420"/>
    </ligand>
</feature>
<dbReference type="InterPro" id="IPR005475">
    <property type="entry name" value="Transketolase-like_Pyr-bd"/>
</dbReference>
<comment type="caution">
    <text evidence="12">The sequence shown here is derived from an EMBL/GenBank/DDBJ whole genome shotgun (WGS) entry which is preliminary data.</text>
</comment>
<sequence length="600" mass="63701">MALLDALDGQARLRRMDTEELDALAGEIRAFLIDRVSRSGGHLGPNLGVVELTIALHRVFDSPRDRLVWDTGHQSYVHKILTGRRAGFDRLRQQGGLSGYPSQAESEHDLVENSHASTSLSYADGLARADAYRDVRDRAVVAIIGDGALTGGMAWEALNNIAGGPERGLVIVLNDNTRSYAPTIGGVADHLAVLREGRSWPGVFEQLGLSYLGPVDGHDIGAMEAELIRARELGGPVVVHVVTEKGRGFTHTEGNELDRGHAVRPMDPASGAPLAASAARSYTAVFGEEITKLAAARPDLVAITAAMLEPVGLLEMGRRFPGRVIDVGIAEQHAVTMAAGLSMGGMHPVVAIYATFVNRAFDQLLMDVALHRRAVTFVLDRSGVTGDDGPSHNGMWDLSILQVVPGLRIAAPRDAARLAELLAEAVAWEQGPTLVRFAKGAAEPDIPAATTFGGMDVLRRSGSLDVLVVSVGALAGVALGVSDTLRERGIGTTVIDPRWVTPVNPVLCDVARRHRLVITIEDNSRAGGVGSTIAQALQDAGVGTPLRAFGIPRRFLEHGRRSDVLAGCGLTAPDIALAVVEELAERVDVHVPVERIEGGR</sequence>
<gene>
    <name evidence="10 12" type="primary">dxs</name>
    <name evidence="12" type="ORF">GCM10009560_34630</name>
</gene>
<keyword evidence="9 10" id="KW-0414">Isoprene biosynthesis</keyword>
<dbReference type="InterPro" id="IPR029061">
    <property type="entry name" value="THDP-binding"/>
</dbReference>
<evidence type="ECO:0000259" key="11">
    <source>
        <dbReference type="SMART" id="SM00861"/>
    </source>
</evidence>
<proteinExistence type="inferred from homology"/>
<dbReference type="Gene3D" id="3.40.50.970">
    <property type="match status" value="2"/>
</dbReference>
<evidence type="ECO:0000256" key="7">
    <source>
        <dbReference type="ARBA" id="ARBA00022977"/>
    </source>
</evidence>
<dbReference type="Proteomes" id="UP001501578">
    <property type="component" value="Unassembled WGS sequence"/>
</dbReference>
<feature type="binding site" evidence="10">
    <location>
        <position position="73"/>
    </location>
    <ligand>
        <name>thiamine diphosphate</name>
        <dbReference type="ChEBI" id="CHEBI:58937"/>
    </ligand>
</feature>
<comment type="cofactor">
    <cofactor evidence="10">
        <name>Mg(2+)</name>
        <dbReference type="ChEBI" id="CHEBI:18420"/>
    </cofactor>
    <text evidence="10">Binds 1 Mg(2+) ion per subunit.</text>
</comment>
<dbReference type="NCBIfam" id="NF003933">
    <property type="entry name" value="PRK05444.2-2"/>
    <property type="match status" value="1"/>
</dbReference>
<feature type="domain" description="Transketolase-like pyrimidine-binding" evidence="11">
    <location>
        <begin position="280"/>
        <end position="445"/>
    </location>
</feature>
<evidence type="ECO:0000256" key="9">
    <source>
        <dbReference type="ARBA" id="ARBA00023229"/>
    </source>
</evidence>
<evidence type="ECO:0000256" key="2">
    <source>
        <dbReference type="ARBA" id="ARBA00011081"/>
    </source>
</evidence>
<protein>
    <recommendedName>
        <fullName evidence="10">1-deoxy-D-xylulose-5-phosphate synthase</fullName>
        <ecNumber evidence="10">2.2.1.7</ecNumber>
    </recommendedName>
    <alternativeName>
        <fullName evidence="10">1-deoxyxylulose-5-phosphate synthase</fullName>
        <shortName evidence="10">DXP synthase</shortName>
        <shortName evidence="10">DXPS</shortName>
    </alternativeName>
</protein>
<feature type="binding site" evidence="10">
    <location>
        <begin position="114"/>
        <end position="116"/>
    </location>
    <ligand>
        <name>thiamine diphosphate</name>
        <dbReference type="ChEBI" id="CHEBI:58937"/>
    </ligand>
</feature>
<dbReference type="PANTHER" id="PTHR43322:SF5">
    <property type="entry name" value="1-DEOXY-D-XYLULOSE-5-PHOSPHATE SYNTHASE, CHLOROPLASTIC"/>
    <property type="match status" value="1"/>
</dbReference>
<keyword evidence="7 10" id="KW-0784">Thiamine biosynthesis</keyword>
<dbReference type="RefSeq" id="WP_343950899.1">
    <property type="nucleotide sequence ID" value="NZ_BAAAHQ010000015.1"/>
</dbReference>
<accession>A0ABN1PM82</accession>
<comment type="catalytic activity">
    <reaction evidence="10">
        <text>D-glyceraldehyde 3-phosphate + pyruvate + H(+) = 1-deoxy-D-xylulose 5-phosphate + CO2</text>
        <dbReference type="Rhea" id="RHEA:12605"/>
        <dbReference type="ChEBI" id="CHEBI:15361"/>
        <dbReference type="ChEBI" id="CHEBI:15378"/>
        <dbReference type="ChEBI" id="CHEBI:16526"/>
        <dbReference type="ChEBI" id="CHEBI:57792"/>
        <dbReference type="ChEBI" id="CHEBI:59776"/>
        <dbReference type="EC" id="2.2.1.7"/>
    </reaction>
</comment>
<dbReference type="CDD" id="cd02007">
    <property type="entry name" value="TPP_DXS"/>
    <property type="match status" value="1"/>
</dbReference>
<keyword evidence="4 10" id="KW-0808">Transferase</keyword>
<dbReference type="SMART" id="SM00861">
    <property type="entry name" value="Transket_pyr"/>
    <property type="match status" value="1"/>
</dbReference>
<dbReference type="SUPFAM" id="SSF52922">
    <property type="entry name" value="TK C-terminal domain-like"/>
    <property type="match status" value="1"/>
</dbReference>
<dbReference type="InterPro" id="IPR020826">
    <property type="entry name" value="Transketolase_BS"/>
</dbReference>
<dbReference type="InterPro" id="IPR005477">
    <property type="entry name" value="Dxylulose-5-P_synthase"/>
</dbReference>
<feature type="binding site" evidence="10">
    <location>
        <position position="176"/>
    </location>
    <ligand>
        <name>thiamine diphosphate</name>
        <dbReference type="ChEBI" id="CHEBI:58937"/>
    </ligand>
</feature>
<keyword evidence="5 10" id="KW-0479">Metal-binding</keyword>
<keyword evidence="13" id="KW-1185">Reference proteome</keyword>
<dbReference type="Pfam" id="PF13292">
    <property type="entry name" value="DXP_synthase_N"/>
    <property type="match status" value="2"/>
</dbReference>
<name>A0ABN1PM82_9ACTN</name>
<dbReference type="Pfam" id="PF02779">
    <property type="entry name" value="Transket_pyr"/>
    <property type="match status" value="1"/>
</dbReference>
<evidence type="ECO:0000256" key="8">
    <source>
        <dbReference type="ARBA" id="ARBA00023052"/>
    </source>
</evidence>
<evidence type="ECO:0000313" key="12">
    <source>
        <dbReference type="EMBL" id="GAA0930261.1"/>
    </source>
</evidence>